<dbReference type="AlphaFoldDB" id="A0AA88Y4E7"/>
<comment type="caution">
    <text evidence="1">The sequence shown here is derived from an EMBL/GenBank/DDBJ whole genome shotgun (WGS) entry which is preliminary data.</text>
</comment>
<proteinExistence type="predicted"/>
<sequence length="148" mass="16526">MEFSYPCGLSECKYPSHFCEQDSDLLSRSRCLPCSGDICSMLGTEHFPKACTFYCNPKEALIDACTQNFKDEEKDNLLKEQTGHSGIHPPYDEQPPVNMRSLHCIVPATADNNPARNLVVPSTNRGMMESQMTDMQNILTTTVKGLES</sequence>
<reference evidence="1" key="1">
    <citation type="submission" date="2019-08" db="EMBL/GenBank/DDBJ databases">
        <title>The improved chromosome-level genome for the pearl oyster Pinctada fucata martensii using PacBio sequencing and Hi-C.</title>
        <authorList>
            <person name="Zheng Z."/>
        </authorList>
    </citation>
    <scope>NUCLEOTIDE SEQUENCE</scope>
    <source>
        <strain evidence="1">ZZ-2019</strain>
        <tissue evidence="1">Adductor muscle</tissue>
    </source>
</reference>
<dbReference type="Proteomes" id="UP001186944">
    <property type="component" value="Unassembled WGS sequence"/>
</dbReference>
<gene>
    <name evidence="1" type="ORF">FSP39_017534</name>
</gene>
<evidence type="ECO:0000313" key="1">
    <source>
        <dbReference type="EMBL" id="KAK3098240.1"/>
    </source>
</evidence>
<protein>
    <submittedName>
        <fullName evidence="1">Uncharacterized protein</fullName>
    </submittedName>
</protein>
<keyword evidence="2" id="KW-1185">Reference proteome</keyword>
<organism evidence="1 2">
    <name type="scientific">Pinctada imbricata</name>
    <name type="common">Atlantic pearl-oyster</name>
    <name type="synonym">Pinctada martensii</name>
    <dbReference type="NCBI Taxonomy" id="66713"/>
    <lineage>
        <taxon>Eukaryota</taxon>
        <taxon>Metazoa</taxon>
        <taxon>Spiralia</taxon>
        <taxon>Lophotrochozoa</taxon>
        <taxon>Mollusca</taxon>
        <taxon>Bivalvia</taxon>
        <taxon>Autobranchia</taxon>
        <taxon>Pteriomorphia</taxon>
        <taxon>Pterioida</taxon>
        <taxon>Pterioidea</taxon>
        <taxon>Pteriidae</taxon>
        <taxon>Pinctada</taxon>
    </lineage>
</organism>
<evidence type="ECO:0000313" key="2">
    <source>
        <dbReference type="Proteomes" id="UP001186944"/>
    </source>
</evidence>
<name>A0AA88Y4E7_PINIB</name>
<dbReference type="EMBL" id="VSWD01000007">
    <property type="protein sequence ID" value="KAK3098240.1"/>
    <property type="molecule type" value="Genomic_DNA"/>
</dbReference>
<accession>A0AA88Y4E7</accession>